<dbReference type="STRING" id="869212.Turpa_0908"/>
<dbReference type="CDD" id="cd02038">
    <property type="entry name" value="FlhG-like"/>
    <property type="match status" value="1"/>
</dbReference>
<dbReference type="EMBL" id="CP002959">
    <property type="protein sequence ID" value="AFM11559.1"/>
    <property type="molecule type" value="Genomic_DNA"/>
</dbReference>
<dbReference type="KEGG" id="tpx:Turpa_0908"/>
<dbReference type="OrthoDB" id="9816297at2"/>
<dbReference type="InterPro" id="IPR050625">
    <property type="entry name" value="ParA/MinD_ATPase"/>
</dbReference>
<dbReference type="Gene3D" id="3.40.50.300">
    <property type="entry name" value="P-loop containing nucleotide triphosphate hydrolases"/>
    <property type="match status" value="1"/>
</dbReference>
<dbReference type="GO" id="GO:0051782">
    <property type="term" value="P:negative regulation of cell division"/>
    <property type="evidence" value="ECO:0007669"/>
    <property type="project" value="TreeGrafter"/>
</dbReference>
<dbReference type="AlphaFoldDB" id="I4B2Q2"/>
<evidence type="ECO:0000313" key="6">
    <source>
        <dbReference type="Proteomes" id="UP000006048"/>
    </source>
</evidence>
<dbReference type="PANTHER" id="PTHR43384">
    <property type="entry name" value="SEPTUM SITE-DETERMINING PROTEIN MIND HOMOLOG, CHLOROPLASTIC-RELATED"/>
    <property type="match status" value="1"/>
</dbReference>
<feature type="binding site" evidence="3">
    <location>
        <begin position="29"/>
        <end position="36"/>
    </location>
    <ligand>
        <name>ATP</name>
        <dbReference type="ChEBI" id="CHEBI:30616"/>
    </ligand>
</feature>
<dbReference type="InterPro" id="IPR025501">
    <property type="entry name" value="MinD_FleN"/>
</dbReference>
<sequence length="284" mass="30400">MDQASTLRKMVGKSDPGTTTQIITLTSGKGGVGKSTISVNLGLALATAGKKVLLFDADLGLANVNVLLGVVPKFNLYHVIKGHKELEDIIIRTPEGLDIIAGASGYSMLANLSDKERGTLVSAFEKLSGYDIMLIDTGAGVSSNVVGFTLPADKVIVVTTPEPTAITDAYGIIKSIVLVAPDKNLKLLVNRAQSSLEGKKVAERVINISSQFLNVRVENLGFIYDDDNVSKSIRRQKPFYQLFPGCKAASCLDIVASRILEQELPKRNESGVGAFFKKIFSPAM</sequence>
<dbReference type="GO" id="GO:0016887">
    <property type="term" value="F:ATP hydrolysis activity"/>
    <property type="evidence" value="ECO:0007669"/>
    <property type="project" value="TreeGrafter"/>
</dbReference>
<evidence type="ECO:0000313" key="5">
    <source>
        <dbReference type="EMBL" id="AFM11559.1"/>
    </source>
</evidence>
<gene>
    <name evidence="5" type="ordered locus">Turpa_0908</name>
</gene>
<organism evidence="5 6">
    <name type="scientific">Turneriella parva (strain ATCC BAA-1111 / DSM 21527 / NCTC 11395 / H)</name>
    <name type="common">Leptospira parva</name>
    <dbReference type="NCBI Taxonomy" id="869212"/>
    <lineage>
        <taxon>Bacteria</taxon>
        <taxon>Pseudomonadati</taxon>
        <taxon>Spirochaetota</taxon>
        <taxon>Spirochaetia</taxon>
        <taxon>Leptospirales</taxon>
        <taxon>Leptospiraceae</taxon>
        <taxon>Turneriella</taxon>
    </lineage>
</organism>
<dbReference type="InterPro" id="IPR027417">
    <property type="entry name" value="P-loop_NTPase"/>
</dbReference>
<dbReference type="PIRSF" id="PIRSF003092">
    <property type="entry name" value="MinD"/>
    <property type="match status" value="1"/>
</dbReference>
<dbReference type="InterPro" id="IPR033875">
    <property type="entry name" value="FlhG"/>
</dbReference>
<accession>I4B2Q2</accession>
<proteinExistence type="predicted"/>
<evidence type="ECO:0000256" key="1">
    <source>
        <dbReference type="ARBA" id="ARBA00022741"/>
    </source>
</evidence>
<name>I4B2Q2_TURPD</name>
<dbReference type="GO" id="GO:0005524">
    <property type="term" value="F:ATP binding"/>
    <property type="evidence" value="ECO:0007669"/>
    <property type="project" value="UniProtKB-KW"/>
</dbReference>
<evidence type="ECO:0000256" key="2">
    <source>
        <dbReference type="ARBA" id="ARBA00022840"/>
    </source>
</evidence>
<dbReference type="SUPFAM" id="SSF52540">
    <property type="entry name" value="P-loop containing nucleoside triphosphate hydrolases"/>
    <property type="match status" value="1"/>
</dbReference>
<dbReference type="Proteomes" id="UP000006048">
    <property type="component" value="Chromosome"/>
</dbReference>
<dbReference type="GO" id="GO:0009898">
    <property type="term" value="C:cytoplasmic side of plasma membrane"/>
    <property type="evidence" value="ECO:0007669"/>
    <property type="project" value="TreeGrafter"/>
</dbReference>
<dbReference type="Pfam" id="PF01656">
    <property type="entry name" value="CbiA"/>
    <property type="match status" value="1"/>
</dbReference>
<dbReference type="HOGENOM" id="CLU_037612_0_0_12"/>
<evidence type="ECO:0000256" key="3">
    <source>
        <dbReference type="PIRSR" id="PIRSR003092-1"/>
    </source>
</evidence>
<keyword evidence="6" id="KW-1185">Reference proteome</keyword>
<dbReference type="GO" id="GO:0005829">
    <property type="term" value="C:cytosol"/>
    <property type="evidence" value="ECO:0007669"/>
    <property type="project" value="TreeGrafter"/>
</dbReference>
<reference evidence="5 6" key="1">
    <citation type="submission" date="2012-06" db="EMBL/GenBank/DDBJ databases">
        <title>The complete chromosome of genome of Turneriella parva DSM 21527.</title>
        <authorList>
            <consortium name="US DOE Joint Genome Institute (JGI-PGF)"/>
            <person name="Lucas S."/>
            <person name="Han J."/>
            <person name="Lapidus A."/>
            <person name="Bruce D."/>
            <person name="Goodwin L."/>
            <person name="Pitluck S."/>
            <person name="Peters L."/>
            <person name="Kyrpides N."/>
            <person name="Mavromatis K."/>
            <person name="Ivanova N."/>
            <person name="Mikhailova N."/>
            <person name="Chertkov O."/>
            <person name="Detter J.C."/>
            <person name="Tapia R."/>
            <person name="Han C."/>
            <person name="Land M."/>
            <person name="Hauser L."/>
            <person name="Markowitz V."/>
            <person name="Cheng J.-F."/>
            <person name="Hugenholtz P."/>
            <person name="Woyke T."/>
            <person name="Wu D."/>
            <person name="Gronow S."/>
            <person name="Wellnitz S."/>
            <person name="Brambilla E."/>
            <person name="Klenk H.-P."/>
            <person name="Eisen J.A."/>
        </authorList>
    </citation>
    <scope>NUCLEOTIDE SEQUENCE [LARGE SCALE GENOMIC DNA]</scope>
    <source>
        <strain evidence="6">ATCC BAA-1111 / DSM 21527 / NCTC 11395 / H</strain>
    </source>
</reference>
<keyword evidence="2 3" id="KW-0067">ATP-binding</keyword>
<feature type="domain" description="CobQ/CobB/MinD/ParA nucleotide binding" evidence="4">
    <location>
        <begin position="23"/>
        <end position="239"/>
    </location>
</feature>
<dbReference type="PATRIC" id="fig|869212.3.peg.882"/>
<dbReference type="RefSeq" id="WP_014802077.1">
    <property type="nucleotide sequence ID" value="NC_018020.1"/>
</dbReference>
<dbReference type="PANTHER" id="PTHR43384:SF4">
    <property type="entry name" value="CELLULOSE BIOSYNTHESIS PROTEIN BCSQ-RELATED"/>
    <property type="match status" value="1"/>
</dbReference>
<protein>
    <submittedName>
        <fullName evidence="5">Cobyrinic acid ac-diamide synthase</fullName>
    </submittedName>
</protein>
<evidence type="ECO:0000259" key="4">
    <source>
        <dbReference type="Pfam" id="PF01656"/>
    </source>
</evidence>
<dbReference type="InterPro" id="IPR002586">
    <property type="entry name" value="CobQ/CobB/MinD/ParA_Nub-bd_dom"/>
</dbReference>
<keyword evidence="1 3" id="KW-0547">Nucleotide-binding</keyword>